<dbReference type="EMBL" id="ADBL01002417">
    <property type="status" value="NOT_ANNOTATED_CDS"/>
    <property type="molecule type" value="Genomic_DNA"/>
</dbReference>
<evidence type="ECO:0000259" key="2">
    <source>
        <dbReference type="Pfam" id="PF01569"/>
    </source>
</evidence>
<keyword evidence="5" id="KW-1185">Reference proteome</keyword>
<dbReference type="Pfam" id="PF01569">
    <property type="entry name" value="PAP2"/>
    <property type="match status" value="1"/>
</dbReference>
<dbReference type="AlphaFoldDB" id="A0A0C4EA06"/>
<dbReference type="STRING" id="644358.A0A0C4EA06"/>
<feature type="domain" description="Phosphatidic acid phosphatase type 2/haloperoxidase" evidence="2">
    <location>
        <begin position="35"/>
        <end position="161"/>
    </location>
</feature>
<evidence type="ECO:0000256" key="1">
    <source>
        <dbReference type="SAM" id="MobiDB-lite"/>
    </source>
</evidence>
<dbReference type="Proteomes" id="UP000011715">
    <property type="component" value="Unassembled WGS sequence"/>
</dbReference>
<dbReference type="PANTHER" id="PTHR34599">
    <property type="entry name" value="PEROXIDASE-RELATED"/>
    <property type="match status" value="1"/>
</dbReference>
<accession>A0A0C4EA06</accession>
<dbReference type="EMBL" id="GL876976">
    <property type="protein sequence ID" value="KLU90935.1"/>
    <property type="molecule type" value="Genomic_DNA"/>
</dbReference>
<evidence type="ECO:0000313" key="4">
    <source>
        <dbReference type="EnsemblFungi" id="MAPG_09460T0"/>
    </source>
</evidence>
<feature type="region of interest" description="Disordered" evidence="1">
    <location>
        <begin position="251"/>
        <end position="270"/>
    </location>
</feature>
<reference evidence="4" key="4">
    <citation type="journal article" date="2015" name="G3 (Bethesda)">
        <title>Genome sequences of three phytopathogenic species of the Magnaporthaceae family of fungi.</title>
        <authorList>
            <person name="Okagaki L.H."/>
            <person name="Nunes C.C."/>
            <person name="Sailsbery J."/>
            <person name="Clay B."/>
            <person name="Brown D."/>
            <person name="John T."/>
            <person name="Oh Y."/>
            <person name="Young N."/>
            <person name="Fitzgerald M."/>
            <person name="Haas B.J."/>
            <person name="Zeng Q."/>
            <person name="Young S."/>
            <person name="Adiconis X."/>
            <person name="Fan L."/>
            <person name="Levin J.Z."/>
            <person name="Mitchell T.K."/>
            <person name="Okubara P.A."/>
            <person name="Farman M.L."/>
            <person name="Kohn L.M."/>
            <person name="Birren B."/>
            <person name="Ma L.-J."/>
            <person name="Dean R.A."/>
        </authorList>
    </citation>
    <scope>NUCLEOTIDE SEQUENCE</scope>
    <source>
        <strain evidence="4">ATCC 64411 / 73-15</strain>
    </source>
</reference>
<dbReference type="SUPFAM" id="SSF48317">
    <property type="entry name" value="Acid phosphatase/Vanadium-dependent haloperoxidase"/>
    <property type="match status" value="1"/>
</dbReference>
<dbReference type="EnsemblFungi" id="MAPG_09460T0">
    <property type="protein sequence ID" value="MAPG_09460T0"/>
    <property type="gene ID" value="MAPG_09460"/>
</dbReference>
<dbReference type="eggNOG" id="ENOG502SHHR">
    <property type="taxonomic scope" value="Eukaryota"/>
</dbReference>
<feature type="region of interest" description="Disordered" evidence="1">
    <location>
        <begin position="169"/>
        <end position="190"/>
    </location>
</feature>
<reference evidence="3" key="1">
    <citation type="submission" date="2010-05" db="EMBL/GenBank/DDBJ databases">
        <title>The Genome Sequence of Magnaporthe poae strain ATCC 64411.</title>
        <authorList>
            <consortium name="The Broad Institute Genome Sequencing Platform"/>
            <consortium name="Broad Institute Genome Sequencing Center for Infectious Disease"/>
            <person name="Ma L.-J."/>
            <person name="Dead R."/>
            <person name="Young S."/>
            <person name="Zeng Q."/>
            <person name="Koehrsen M."/>
            <person name="Alvarado L."/>
            <person name="Berlin A."/>
            <person name="Chapman S.B."/>
            <person name="Chen Z."/>
            <person name="Freedman E."/>
            <person name="Gellesch M."/>
            <person name="Goldberg J."/>
            <person name="Griggs A."/>
            <person name="Gujja S."/>
            <person name="Heilman E.R."/>
            <person name="Heiman D."/>
            <person name="Hepburn T."/>
            <person name="Howarth C."/>
            <person name="Jen D."/>
            <person name="Larson L."/>
            <person name="Mehta T."/>
            <person name="Neiman D."/>
            <person name="Pearson M."/>
            <person name="Roberts A."/>
            <person name="Saif S."/>
            <person name="Shea T."/>
            <person name="Shenoy N."/>
            <person name="Sisk P."/>
            <person name="Stolte C."/>
            <person name="Sykes S."/>
            <person name="Walk T."/>
            <person name="White J."/>
            <person name="Yandava C."/>
            <person name="Haas B."/>
            <person name="Nusbaum C."/>
            <person name="Birren B."/>
        </authorList>
    </citation>
    <scope>NUCLEOTIDE SEQUENCE</scope>
    <source>
        <strain evidence="3">ATCC 64411</strain>
    </source>
</reference>
<dbReference type="OrthoDB" id="9997027at2759"/>
<dbReference type="PANTHER" id="PTHR34599:SF1">
    <property type="entry name" value="PHOSPHATIDIC ACID PHOSPHATASE TYPE 2_HALOPEROXIDASE DOMAIN-CONTAINING PROTEIN"/>
    <property type="match status" value="1"/>
</dbReference>
<dbReference type="InterPro" id="IPR000326">
    <property type="entry name" value="PAP2/HPO"/>
</dbReference>
<reference evidence="4" key="5">
    <citation type="submission" date="2015-06" db="UniProtKB">
        <authorList>
            <consortium name="EnsemblFungi"/>
        </authorList>
    </citation>
    <scope>IDENTIFICATION</scope>
    <source>
        <strain evidence="4">ATCC 64411</strain>
    </source>
</reference>
<dbReference type="Gene3D" id="1.10.606.10">
    <property type="entry name" value="Vanadium-containing Chloroperoxidase, domain 2"/>
    <property type="match status" value="1"/>
</dbReference>
<dbReference type="VEuPathDB" id="FungiDB:MAPG_09460"/>
<name>A0A0C4EA06_MAGP6</name>
<dbReference type="InterPro" id="IPR016119">
    <property type="entry name" value="Br/Cl_peroxidase_C"/>
</dbReference>
<evidence type="ECO:0000313" key="3">
    <source>
        <dbReference type="EMBL" id="KLU90935.1"/>
    </source>
</evidence>
<reference evidence="3" key="3">
    <citation type="submission" date="2011-03" db="EMBL/GenBank/DDBJ databases">
        <title>Annotation of Magnaporthe poae ATCC 64411.</title>
        <authorList>
            <person name="Ma L.-J."/>
            <person name="Dead R."/>
            <person name="Young S.K."/>
            <person name="Zeng Q."/>
            <person name="Gargeya S."/>
            <person name="Fitzgerald M."/>
            <person name="Haas B."/>
            <person name="Abouelleil A."/>
            <person name="Alvarado L."/>
            <person name="Arachchi H.M."/>
            <person name="Berlin A."/>
            <person name="Brown A."/>
            <person name="Chapman S.B."/>
            <person name="Chen Z."/>
            <person name="Dunbar C."/>
            <person name="Freedman E."/>
            <person name="Gearin G."/>
            <person name="Gellesch M."/>
            <person name="Goldberg J."/>
            <person name="Griggs A."/>
            <person name="Gujja S."/>
            <person name="Heiman D."/>
            <person name="Howarth C."/>
            <person name="Larson L."/>
            <person name="Lui A."/>
            <person name="MacDonald P.J.P."/>
            <person name="Mehta T."/>
            <person name="Montmayeur A."/>
            <person name="Murphy C."/>
            <person name="Neiman D."/>
            <person name="Pearson M."/>
            <person name="Priest M."/>
            <person name="Roberts A."/>
            <person name="Saif S."/>
            <person name="Shea T."/>
            <person name="Shenoy N."/>
            <person name="Sisk P."/>
            <person name="Stolte C."/>
            <person name="Sykes S."/>
            <person name="Yandava C."/>
            <person name="Wortman J."/>
            <person name="Nusbaum C."/>
            <person name="Birren B."/>
        </authorList>
    </citation>
    <scope>NUCLEOTIDE SEQUENCE</scope>
    <source>
        <strain evidence="3">ATCC 64411</strain>
    </source>
</reference>
<dbReference type="InterPro" id="IPR052559">
    <property type="entry name" value="V-haloperoxidase"/>
</dbReference>
<organism evidence="4 5">
    <name type="scientific">Magnaporthiopsis poae (strain ATCC 64411 / 73-15)</name>
    <name type="common">Kentucky bluegrass fungus</name>
    <name type="synonym">Magnaporthe poae</name>
    <dbReference type="NCBI Taxonomy" id="644358"/>
    <lineage>
        <taxon>Eukaryota</taxon>
        <taxon>Fungi</taxon>
        <taxon>Dikarya</taxon>
        <taxon>Ascomycota</taxon>
        <taxon>Pezizomycotina</taxon>
        <taxon>Sordariomycetes</taxon>
        <taxon>Sordariomycetidae</taxon>
        <taxon>Magnaporthales</taxon>
        <taxon>Magnaporthaceae</taxon>
        <taxon>Magnaporthiopsis</taxon>
    </lineage>
</organism>
<evidence type="ECO:0000313" key="5">
    <source>
        <dbReference type="Proteomes" id="UP000011715"/>
    </source>
</evidence>
<protein>
    <submittedName>
        <fullName evidence="3">Vanadium chloroperoxidase</fullName>
    </submittedName>
</protein>
<reference evidence="5" key="2">
    <citation type="submission" date="2010-05" db="EMBL/GenBank/DDBJ databases">
        <title>The genome sequence of Magnaporthe poae strain ATCC 64411.</title>
        <authorList>
            <person name="Ma L.-J."/>
            <person name="Dead R."/>
            <person name="Young S."/>
            <person name="Zeng Q."/>
            <person name="Koehrsen M."/>
            <person name="Alvarado L."/>
            <person name="Berlin A."/>
            <person name="Chapman S.B."/>
            <person name="Chen Z."/>
            <person name="Freedman E."/>
            <person name="Gellesch M."/>
            <person name="Goldberg J."/>
            <person name="Griggs A."/>
            <person name="Gujja S."/>
            <person name="Heilman E.R."/>
            <person name="Heiman D."/>
            <person name="Hepburn T."/>
            <person name="Howarth C."/>
            <person name="Jen D."/>
            <person name="Larson L."/>
            <person name="Mehta T."/>
            <person name="Neiman D."/>
            <person name="Pearson M."/>
            <person name="Roberts A."/>
            <person name="Saif S."/>
            <person name="Shea T."/>
            <person name="Shenoy N."/>
            <person name="Sisk P."/>
            <person name="Stolte C."/>
            <person name="Sykes S."/>
            <person name="Walk T."/>
            <person name="White J."/>
            <person name="Yandava C."/>
            <person name="Haas B."/>
            <person name="Nusbaum C."/>
            <person name="Birren B."/>
        </authorList>
    </citation>
    <scope>NUCLEOTIDE SEQUENCE [LARGE SCALE GENOMIC DNA]</scope>
    <source>
        <strain evidence="5">ATCC 64411 / 73-15</strain>
    </source>
</reference>
<keyword evidence="3" id="KW-0575">Peroxidase</keyword>
<dbReference type="InterPro" id="IPR036938">
    <property type="entry name" value="PAP2/HPO_sf"/>
</dbReference>
<dbReference type="GO" id="GO:0004601">
    <property type="term" value="F:peroxidase activity"/>
    <property type="evidence" value="ECO:0007669"/>
    <property type="project" value="UniProtKB-KW"/>
</dbReference>
<keyword evidence="3" id="KW-0560">Oxidoreductase</keyword>
<gene>
    <name evidence="3" type="ORF">MAPG_09460</name>
</gene>
<proteinExistence type="predicted"/>
<sequence length="270" mass="29636">MADAGVFAWREKYTFEIWRPLTGVREHPSGLGDPFFQTVGSPETNNNGISFKPPFPAYPSGHATFGGATFQMARLYYKRRDGLGFADDAPDDICIEFVSDELNGINRDLREDYDPARPITEQVGTVRTRVPVRFASLWEVMHENALSRVFLGVHWRFDAFAAQDVLVPNPNQEPGQSPYALNPDGSTRYKPTADVRYETRATRFDRDGLFPIGGVPLGIGIADDIFAANLRPTPESEQPGQTATTQGLVVGLGKGQKKVNGAANGTNGTK</sequence>